<dbReference type="EMBL" id="AMCI01003724">
    <property type="protein sequence ID" value="EJW99623.1"/>
    <property type="molecule type" value="Genomic_DNA"/>
</dbReference>
<accession>J9FYI0</accession>
<proteinExistence type="predicted"/>
<comment type="caution">
    <text evidence="1">The sequence shown here is derived from an EMBL/GenBank/DDBJ whole genome shotgun (WGS) entry which is preliminary data.</text>
</comment>
<gene>
    <name evidence="1" type="ORF">EVA_12273</name>
</gene>
<dbReference type="AlphaFoldDB" id="J9FYI0"/>
<protein>
    <submittedName>
        <fullName evidence="1">Uncharacterized protein</fullName>
    </submittedName>
</protein>
<reference evidence="1" key="1">
    <citation type="journal article" date="2012" name="PLoS ONE">
        <title>Gene sets for utilization of primary and secondary nutrition supplies in the distal gut of endangered iberian lynx.</title>
        <authorList>
            <person name="Alcaide M."/>
            <person name="Messina E."/>
            <person name="Richter M."/>
            <person name="Bargiela R."/>
            <person name="Peplies J."/>
            <person name="Huws S.A."/>
            <person name="Newbold C.J."/>
            <person name="Golyshin P.N."/>
            <person name="Simon M.A."/>
            <person name="Lopez G."/>
            <person name="Yakimov M.M."/>
            <person name="Ferrer M."/>
        </authorList>
    </citation>
    <scope>NUCLEOTIDE SEQUENCE</scope>
</reference>
<name>J9FYI0_9ZZZZ</name>
<organism evidence="1">
    <name type="scientific">gut metagenome</name>
    <dbReference type="NCBI Taxonomy" id="749906"/>
    <lineage>
        <taxon>unclassified sequences</taxon>
        <taxon>metagenomes</taxon>
        <taxon>organismal metagenomes</taxon>
    </lineage>
</organism>
<evidence type="ECO:0000313" key="1">
    <source>
        <dbReference type="EMBL" id="EJW99623.1"/>
    </source>
</evidence>
<sequence length="34" mass="3744">MSIYIANSNIDARLRHVSHYPNAKNVHGGAPRPS</sequence>